<dbReference type="OMA" id="EILIFCA"/>
<feature type="transmembrane region" description="Helical" evidence="2">
    <location>
        <begin position="66"/>
        <end position="85"/>
    </location>
</feature>
<feature type="transmembrane region" description="Helical" evidence="2">
    <location>
        <begin position="38"/>
        <end position="57"/>
    </location>
</feature>
<proteinExistence type="predicted"/>
<protein>
    <submittedName>
        <fullName evidence="3">Uncharacterized protein</fullName>
    </submittedName>
</protein>
<keyword evidence="2" id="KW-0472">Membrane</keyword>
<dbReference type="AlphaFoldDB" id="T1GVE0"/>
<sequence>VPTNYVDQHNFAANNFNSIPHILENSDNQIVPFPWKKGMWASVLLIAFLVGATKIYFDHRATNMEILIFCAFASTFALAACTVTICRFPKNPSVNNIRNISQPQLRNPPTTSTTTTINDFNFNTNHFQQLQPQQPQLPNPQQQSQQLSANVVGTNAAPPPYHIAILLPEENKDLQQPDESPPPSYDKILI</sequence>
<organism evidence="3 4">
    <name type="scientific">Megaselia scalaris</name>
    <name type="common">Humpbacked fly</name>
    <name type="synonym">Phora scalaris</name>
    <dbReference type="NCBI Taxonomy" id="36166"/>
    <lineage>
        <taxon>Eukaryota</taxon>
        <taxon>Metazoa</taxon>
        <taxon>Ecdysozoa</taxon>
        <taxon>Arthropoda</taxon>
        <taxon>Hexapoda</taxon>
        <taxon>Insecta</taxon>
        <taxon>Pterygota</taxon>
        <taxon>Neoptera</taxon>
        <taxon>Endopterygota</taxon>
        <taxon>Diptera</taxon>
        <taxon>Brachycera</taxon>
        <taxon>Muscomorpha</taxon>
        <taxon>Platypezoidea</taxon>
        <taxon>Phoridae</taxon>
        <taxon>Megaseliini</taxon>
        <taxon>Megaselia</taxon>
    </lineage>
</organism>
<keyword evidence="2" id="KW-1133">Transmembrane helix</keyword>
<feature type="region of interest" description="Disordered" evidence="1">
    <location>
        <begin position="168"/>
        <end position="190"/>
    </location>
</feature>
<name>T1GVE0_MEGSC</name>
<dbReference type="EMBL" id="CAQQ02160291">
    <property type="status" value="NOT_ANNOTATED_CDS"/>
    <property type="molecule type" value="Genomic_DNA"/>
</dbReference>
<reference evidence="4" key="1">
    <citation type="submission" date="2013-02" db="EMBL/GenBank/DDBJ databases">
        <authorList>
            <person name="Hughes D."/>
        </authorList>
    </citation>
    <scope>NUCLEOTIDE SEQUENCE</scope>
    <source>
        <strain>Durham</strain>
        <strain evidence="4">NC isolate 2 -- Noor lab</strain>
    </source>
</reference>
<dbReference type="HOGENOM" id="CLU_1431370_0_0_1"/>
<evidence type="ECO:0000313" key="4">
    <source>
        <dbReference type="Proteomes" id="UP000015102"/>
    </source>
</evidence>
<dbReference type="Proteomes" id="UP000015102">
    <property type="component" value="Unassembled WGS sequence"/>
</dbReference>
<dbReference type="EnsemblMetazoa" id="MESCA007737-RA">
    <property type="protein sequence ID" value="MESCA007737-PA"/>
    <property type="gene ID" value="MESCA007737"/>
</dbReference>
<keyword evidence="4" id="KW-1185">Reference proteome</keyword>
<reference evidence="3" key="2">
    <citation type="submission" date="2015-06" db="UniProtKB">
        <authorList>
            <consortium name="EnsemblMetazoa"/>
        </authorList>
    </citation>
    <scope>IDENTIFICATION</scope>
</reference>
<accession>T1GVE0</accession>
<keyword evidence="2" id="KW-0812">Transmembrane</keyword>
<evidence type="ECO:0000256" key="2">
    <source>
        <dbReference type="SAM" id="Phobius"/>
    </source>
</evidence>
<evidence type="ECO:0000256" key="1">
    <source>
        <dbReference type="SAM" id="MobiDB-lite"/>
    </source>
</evidence>
<evidence type="ECO:0000313" key="3">
    <source>
        <dbReference type="EnsemblMetazoa" id="MESCA007737-PA"/>
    </source>
</evidence>